<dbReference type="UniPathway" id="UPA00282"/>
<dbReference type="GO" id="GO:0019432">
    <property type="term" value="P:triglyceride biosynthetic process"/>
    <property type="evidence" value="ECO:0007669"/>
    <property type="project" value="UniProtKB-UniPathway"/>
</dbReference>
<evidence type="ECO:0000256" key="3">
    <source>
        <dbReference type="ARBA" id="ARBA00013244"/>
    </source>
</evidence>
<keyword evidence="5 9" id="KW-0012">Acyltransferase</keyword>
<evidence type="ECO:0000259" key="8">
    <source>
        <dbReference type="Pfam" id="PF03007"/>
    </source>
</evidence>
<evidence type="ECO:0000313" key="10">
    <source>
        <dbReference type="Proteomes" id="UP000265520"/>
    </source>
</evidence>
<evidence type="ECO:0000256" key="5">
    <source>
        <dbReference type="ARBA" id="ARBA00023315"/>
    </source>
</evidence>
<feature type="domain" description="O-acyltransferase WSD1-like N-terminal" evidence="8">
    <location>
        <begin position="71"/>
        <end position="163"/>
    </location>
</feature>
<dbReference type="InterPro" id="IPR045034">
    <property type="entry name" value="O-acyltransferase_WSD1-like"/>
</dbReference>
<dbReference type="PANTHER" id="PTHR31650">
    <property type="entry name" value="O-ACYLTRANSFERASE (WSD1-LIKE) FAMILY PROTEIN"/>
    <property type="match status" value="1"/>
</dbReference>
<sequence length="237" mass="26988">MGEMSGDDEPLTPAGRLFQQPQMNQVIHCVIGLKNPIDVDLIKNEIQKSVMLQHPRFTSLMVRDHRGVEHWRPTKIDFDSHFLVIHHPVSEDDESAISEYMSDLCTVSQLSMDKPLWEIHILIVHKCIIFRIHHSLGDGISLMSMLLAGCRKLQDPQALPSISIPNIKPRRTFSNILVTLFFSFIFLIQFILRCLWIRDRKTAISGGSGVDLWPRKIATATFSLEHMKTVKASVPNA</sequence>
<evidence type="ECO:0000313" key="9">
    <source>
        <dbReference type="EMBL" id="MCI05725.1"/>
    </source>
</evidence>
<keyword evidence="10" id="KW-1185">Reference proteome</keyword>
<accession>A0A392P4H9</accession>
<comment type="pathway">
    <text evidence="2">Lipid metabolism.</text>
</comment>
<feature type="transmembrane region" description="Helical" evidence="7">
    <location>
        <begin position="173"/>
        <end position="192"/>
    </location>
</feature>
<organism evidence="9 10">
    <name type="scientific">Trifolium medium</name>
    <dbReference type="NCBI Taxonomy" id="97028"/>
    <lineage>
        <taxon>Eukaryota</taxon>
        <taxon>Viridiplantae</taxon>
        <taxon>Streptophyta</taxon>
        <taxon>Embryophyta</taxon>
        <taxon>Tracheophyta</taxon>
        <taxon>Spermatophyta</taxon>
        <taxon>Magnoliopsida</taxon>
        <taxon>eudicotyledons</taxon>
        <taxon>Gunneridae</taxon>
        <taxon>Pentapetalae</taxon>
        <taxon>rosids</taxon>
        <taxon>fabids</taxon>
        <taxon>Fabales</taxon>
        <taxon>Fabaceae</taxon>
        <taxon>Papilionoideae</taxon>
        <taxon>50 kb inversion clade</taxon>
        <taxon>NPAAA clade</taxon>
        <taxon>Hologalegina</taxon>
        <taxon>IRL clade</taxon>
        <taxon>Trifolieae</taxon>
        <taxon>Trifolium</taxon>
    </lineage>
</organism>
<evidence type="ECO:0000256" key="1">
    <source>
        <dbReference type="ARBA" id="ARBA00004771"/>
    </source>
</evidence>
<keyword evidence="4 9" id="KW-0808">Transferase</keyword>
<dbReference type="GO" id="GO:0005886">
    <property type="term" value="C:plasma membrane"/>
    <property type="evidence" value="ECO:0007669"/>
    <property type="project" value="TreeGrafter"/>
</dbReference>
<dbReference type="GO" id="GO:0004144">
    <property type="term" value="F:diacylglycerol O-acyltransferase activity"/>
    <property type="evidence" value="ECO:0007669"/>
    <property type="project" value="UniProtKB-EC"/>
</dbReference>
<name>A0A392P4H9_9FABA</name>
<feature type="non-terminal residue" evidence="9">
    <location>
        <position position="237"/>
    </location>
</feature>
<protein>
    <recommendedName>
        <fullName evidence="3">diacylglycerol O-acyltransferase</fullName>
        <ecNumber evidence="3">2.3.1.20</ecNumber>
    </recommendedName>
</protein>
<keyword evidence="7" id="KW-0812">Transmembrane</keyword>
<dbReference type="PANTHER" id="PTHR31650:SF41">
    <property type="entry name" value="O-ACYLTRANSFERASE WSD1-LIKE ISOFORM X1"/>
    <property type="match status" value="1"/>
</dbReference>
<proteinExistence type="predicted"/>
<evidence type="ECO:0000256" key="7">
    <source>
        <dbReference type="SAM" id="Phobius"/>
    </source>
</evidence>
<comment type="pathway">
    <text evidence="1">Glycerolipid metabolism; triacylglycerol biosynthesis.</text>
</comment>
<dbReference type="SUPFAM" id="SSF52777">
    <property type="entry name" value="CoA-dependent acyltransferases"/>
    <property type="match status" value="1"/>
</dbReference>
<evidence type="ECO:0000256" key="2">
    <source>
        <dbReference type="ARBA" id="ARBA00005189"/>
    </source>
</evidence>
<dbReference type="EMBL" id="LXQA010059541">
    <property type="protein sequence ID" value="MCI05725.1"/>
    <property type="molecule type" value="Genomic_DNA"/>
</dbReference>
<reference evidence="9 10" key="1">
    <citation type="journal article" date="2018" name="Front. Plant Sci.">
        <title>Red Clover (Trifolium pratense) and Zigzag Clover (T. medium) - A Picture of Genomic Similarities and Differences.</title>
        <authorList>
            <person name="Dluhosova J."/>
            <person name="Istvanek J."/>
            <person name="Nedelnik J."/>
            <person name="Repkova J."/>
        </authorList>
    </citation>
    <scope>NUCLEOTIDE SEQUENCE [LARGE SCALE GENOMIC DNA]</scope>
    <source>
        <strain evidence="10">cv. 10/8</strain>
        <tissue evidence="9">Leaf</tissue>
    </source>
</reference>
<keyword evidence="7" id="KW-0472">Membrane</keyword>
<comment type="catalytic activity">
    <reaction evidence="6">
        <text>an acyl-CoA + a 1,2-diacyl-sn-glycerol = a triacyl-sn-glycerol + CoA</text>
        <dbReference type="Rhea" id="RHEA:10868"/>
        <dbReference type="ChEBI" id="CHEBI:17815"/>
        <dbReference type="ChEBI" id="CHEBI:57287"/>
        <dbReference type="ChEBI" id="CHEBI:58342"/>
        <dbReference type="ChEBI" id="CHEBI:64615"/>
        <dbReference type="EC" id="2.3.1.20"/>
    </reaction>
</comment>
<comment type="caution">
    <text evidence="9">The sequence shown here is derived from an EMBL/GenBank/DDBJ whole genome shotgun (WGS) entry which is preliminary data.</text>
</comment>
<dbReference type="EC" id="2.3.1.20" evidence="3"/>
<dbReference type="Proteomes" id="UP000265520">
    <property type="component" value="Unassembled WGS sequence"/>
</dbReference>
<evidence type="ECO:0000256" key="6">
    <source>
        <dbReference type="ARBA" id="ARBA00048109"/>
    </source>
</evidence>
<keyword evidence="7" id="KW-1133">Transmembrane helix</keyword>
<evidence type="ECO:0000256" key="4">
    <source>
        <dbReference type="ARBA" id="ARBA00022679"/>
    </source>
</evidence>
<dbReference type="InterPro" id="IPR004255">
    <property type="entry name" value="O-acyltransferase_WSD1_N"/>
</dbReference>
<dbReference type="AlphaFoldDB" id="A0A392P4H9"/>
<dbReference type="Pfam" id="PF03007">
    <property type="entry name" value="WS_DGAT_cat"/>
    <property type="match status" value="1"/>
</dbReference>